<proteinExistence type="predicted"/>
<feature type="transmembrane region" description="Helical" evidence="1">
    <location>
        <begin position="34"/>
        <end position="50"/>
    </location>
</feature>
<organism evidence="2 3">
    <name type="scientific">Yimella lutea</name>
    <dbReference type="NCBI Taxonomy" id="587872"/>
    <lineage>
        <taxon>Bacteria</taxon>
        <taxon>Bacillati</taxon>
        <taxon>Actinomycetota</taxon>
        <taxon>Actinomycetes</taxon>
        <taxon>Micrococcales</taxon>
        <taxon>Dermacoccaceae</taxon>
        <taxon>Yimella</taxon>
    </lineage>
</organism>
<keyword evidence="1" id="KW-0812">Transmembrane</keyword>
<dbReference type="Pfam" id="PF20444">
    <property type="entry name" value="DUF6703"/>
    <property type="match status" value="1"/>
</dbReference>
<evidence type="ECO:0000313" key="3">
    <source>
        <dbReference type="Proteomes" id="UP000320806"/>
    </source>
</evidence>
<sequence length="107" mass="11399">MQDQTPSVSVSPLRAKIEHRSNPMVETLSRTPRALPIVLFAVLVAAGVLLRGALGGILLVVAAAFVGWLAYLVWPRLSLPERVMRCAVLLLVAALAVVCFAAEGLLI</sequence>
<feature type="transmembrane region" description="Helical" evidence="1">
    <location>
        <begin position="86"/>
        <end position="106"/>
    </location>
</feature>
<keyword evidence="1" id="KW-1133">Transmembrane helix</keyword>
<evidence type="ECO:0000313" key="2">
    <source>
        <dbReference type="EMBL" id="TQJ15167.1"/>
    </source>
</evidence>
<feature type="transmembrane region" description="Helical" evidence="1">
    <location>
        <begin position="56"/>
        <end position="74"/>
    </location>
</feature>
<evidence type="ECO:0000256" key="1">
    <source>
        <dbReference type="SAM" id="Phobius"/>
    </source>
</evidence>
<dbReference type="InterPro" id="IPR046549">
    <property type="entry name" value="DUF6703"/>
</dbReference>
<reference evidence="2 3" key="1">
    <citation type="submission" date="2019-06" db="EMBL/GenBank/DDBJ databases">
        <title>Sequencing the genomes of 1000 actinobacteria strains.</title>
        <authorList>
            <person name="Klenk H.-P."/>
        </authorList>
    </citation>
    <scope>NUCLEOTIDE SEQUENCE [LARGE SCALE GENOMIC DNA]</scope>
    <source>
        <strain evidence="2 3">DSM 19828</strain>
    </source>
</reference>
<comment type="caution">
    <text evidence="2">The sequence shown here is derived from an EMBL/GenBank/DDBJ whole genome shotgun (WGS) entry which is preliminary data.</text>
</comment>
<protein>
    <submittedName>
        <fullName evidence="2">Uncharacterized protein</fullName>
    </submittedName>
</protein>
<gene>
    <name evidence="2" type="ORF">FB459_2697</name>
</gene>
<dbReference type="Proteomes" id="UP000320806">
    <property type="component" value="Unassembled WGS sequence"/>
</dbReference>
<name>A0A542EIJ5_9MICO</name>
<keyword evidence="1" id="KW-0472">Membrane</keyword>
<accession>A0A542EIJ5</accession>
<dbReference type="EMBL" id="VFMO01000001">
    <property type="protein sequence ID" value="TQJ15167.1"/>
    <property type="molecule type" value="Genomic_DNA"/>
</dbReference>
<dbReference type="RefSeq" id="WP_239701656.1">
    <property type="nucleotide sequence ID" value="NZ_BAABCI010000022.1"/>
</dbReference>
<keyword evidence="3" id="KW-1185">Reference proteome</keyword>
<dbReference type="AlphaFoldDB" id="A0A542EIJ5"/>